<feature type="compositionally biased region" description="Low complexity" evidence="11">
    <location>
        <begin position="16"/>
        <end position="25"/>
    </location>
</feature>
<evidence type="ECO:0000256" key="6">
    <source>
        <dbReference type="ARBA" id="ARBA00023303"/>
    </source>
</evidence>
<dbReference type="PANTHER" id="PTHR28259:SF1">
    <property type="entry name" value="FLUORIDE EXPORT PROTEIN 1-RELATED"/>
    <property type="match status" value="1"/>
</dbReference>
<comment type="subcellular location">
    <subcellularLocation>
        <location evidence="1 10">Cell membrane</location>
        <topology evidence="1 10">Multi-pass membrane protein</topology>
    </subcellularLocation>
</comment>
<organism evidence="12 13">
    <name type="scientific">Streptomyces coffeae</name>
    <dbReference type="NCBI Taxonomy" id="621382"/>
    <lineage>
        <taxon>Bacteria</taxon>
        <taxon>Bacillati</taxon>
        <taxon>Actinomycetota</taxon>
        <taxon>Actinomycetes</taxon>
        <taxon>Kitasatosporales</taxon>
        <taxon>Streptomycetaceae</taxon>
        <taxon>Streptomyces</taxon>
    </lineage>
</organism>
<feature type="transmembrane region" description="Helical" evidence="10">
    <location>
        <begin position="131"/>
        <end position="151"/>
    </location>
</feature>
<keyword evidence="10" id="KW-0406">Ion transport</keyword>
<keyword evidence="6 10" id="KW-0407">Ion channel</keyword>
<reference evidence="12 13" key="1">
    <citation type="submission" date="2021-01" db="EMBL/GenBank/DDBJ databases">
        <title>WGS of actinomycetes isolated from Thailand.</title>
        <authorList>
            <person name="Thawai C."/>
        </authorList>
    </citation>
    <scope>NUCLEOTIDE SEQUENCE [LARGE SCALE GENOMIC DNA]</scope>
    <source>
        <strain evidence="12 13">CA1R205</strain>
    </source>
</reference>
<feature type="binding site" evidence="10">
    <location>
        <position position="109"/>
    </location>
    <ligand>
        <name>Na(+)</name>
        <dbReference type="ChEBI" id="CHEBI:29101"/>
        <note>structural</note>
    </ligand>
</feature>
<gene>
    <name evidence="10 12" type="primary">crcB</name>
    <name evidence="10" type="synonym">fluC</name>
    <name evidence="12" type="ORF">JK363_15680</name>
</gene>
<evidence type="ECO:0000256" key="10">
    <source>
        <dbReference type="HAMAP-Rule" id="MF_00454"/>
    </source>
</evidence>
<dbReference type="NCBIfam" id="TIGR00494">
    <property type="entry name" value="crcB"/>
    <property type="match status" value="1"/>
</dbReference>
<dbReference type="Proteomes" id="UP000634229">
    <property type="component" value="Unassembled WGS sequence"/>
</dbReference>
<evidence type="ECO:0000313" key="12">
    <source>
        <dbReference type="EMBL" id="MBL1098088.1"/>
    </source>
</evidence>
<dbReference type="EMBL" id="JAERRF010000008">
    <property type="protein sequence ID" value="MBL1098088.1"/>
    <property type="molecule type" value="Genomic_DNA"/>
</dbReference>
<keyword evidence="13" id="KW-1185">Reference proteome</keyword>
<evidence type="ECO:0000256" key="3">
    <source>
        <dbReference type="ARBA" id="ARBA00022692"/>
    </source>
</evidence>
<keyword evidence="10" id="KW-0915">Sodium</keyword>
<keyword evidence="3 10" id="KW-0812">Transmembrane</keyword>
<protein>
    <recommendedName>
        <fullName evidence="10">Fluoride-specific ion channel FluC</fullName>
    </recommendedName>
</protein>
<evidence type="ECO:0000256" key="4">
    <source>
        <dbReference type="ARBA" id="ARBA00022989"/>
    </source>
</evidence>
<comment type="similarity">
    <text evidence="7 10">Belongs to the fluoride channel Fluc/FEX (TC 1.A.43) family.</text>
</comment>
<evidence type="ECO:0000256" key="8">
    <source>
        <dbReference type="ARBA" id="ARBA00035585"/>
    </source>
</evidence>
<accession>A0ABS1NDE7</accession>
<feature type="transmembrane region" description="Helical" evidence="10">
    <location>
        <begin position="98"/>
        <end position="116"/>
    </location>
</feature>
<dbReference type="HAMAP" id="MF_00454">
    <property type="entry name" value="FluC"/>
    <property type="match status" value="1"/>
</dbReference>
<dbReference type="RefSeq" id="WP_201875512.1">
    <property type="nucleotide sequence ID" value="NZ_JAERRF010000008.1"/>
</dbReference>
<comment type="catalytic activity">
    <reaction evidence="8">
        <text>fluoride(in) = fluoride(out)</text>
        <dbReference type="Rhea" id="RHEA:76159"/>
        <dbReference type="ChEBI" id="CHEBI:17051"/>
    </reaction>
    <physiologicalReaction direction="left-to-right" evidence="8">
        <dbReference type="Rhea" id="RHEA:76160"/>
    </physiologicalReaction>
</comment>
<keyword evidence="2 10" id="KW-1003">Cell membrane</keyword>
<evidence type="ECO:0000256" key="5">
    <source>
        <dbReference type="ARBA" id="ARBA00023136"/>
    </source>
</evidence>
<evidence type="ECO:0000256" key="11">
    <source>
        <dbReference type="SAM" id="MobiDB-lite"/>
    </source>
</evidence>
<feature type="binding site" evidence="10">
    <location>
        <position position="106"/>
    </location>
    <ligand>
        <name>Na(+)</name>
        <dbReference type="ChEBI" id="CHEBI:29101"/>
        <note>structural</note>
    </ligand>
</feature>
<evidence type="ECO:0000256" key="2">
    <source>
        <dbReference type="ARBA" id="ARBA00022475"/>
    </source>
</evidence>
<sequence length="166" mass="16843">MGSSWSQGVTDEPLDPGTATPAPAGPGVWRGQGAVVGAVAVGGGIGATARYGASLLWPTPAAAFPWTTLLVNTVGCALIGLLLVLVDEVWGAHRLLRPFFGTGVLGGFTTFSTYAVDFKRLLDAGRAATGLLYLAGTLLAAMAAVWAGVVATRRALAFGGYGRGPR</sequence>
<keyword evidence="5 10" id="KW-0472">Membrane</keyword>
<evidence type="ECO:0000256" key="7">
    <source>
        <dbReference type="ARBA" id="ARBA00035120"/>
    </source>
</evidence>
<comment type="caution">
    <text evidence="12">The sequence shown here is derived from an EMBL/GenBank/DDBJ whole genome shotgun (WGS) entry which is preliminary data.</text>
</comment>
<comment type="function">
    <text evidence="9 10">Fluoride-specific ion channel. Important for reducing fluoride concentration in the cell, thus reducing its toxicity.</text>
</comment>
<name>A0ABS1NDE7_9ACTN</name>
<dbReference type="Pfam" id="PF02537">
    <property type="entry name" value="CRCB"/>
    <property type="match status" value="1"/>
</dbReference>
<feature type="region of interest" description="Disordered" evidence="11">
    <location>
        <begin position="1"/>
        <end position="25"/>
    </location>
</feature>
<evidence type="ECO:0000256" key="1">
    <source>
        <dbReference type="ARBA" id="ARBA00004651"/>
    </source>
</evidence>
<dbReference type="InterPro" id="IPR003691">
    <property type="entry name" value="FluC"/>
</dbReference>
<keyword evidence="10" id="KW-0479">Metal-binding</keyword>
<proteinExistence type="inferred from homology"/>
<evidence type="ECO:0000313" key="13">
    <source>
        <dbReference type="Proteomes" id="UP000634229"/>
    </source>
</evidence>
<keyword evidence="4 10" id="KW-1133">Transmembrane helix</keyword>
<evidence type="ECO:0000256" key="9">
    <source>
        <dbReference type="ARBA" id="ARBA00049940"/>
    </source>
</evidence>
<dbReference type="PANTHER" id="PTHR28259">
    <property type="entry name" value="FLUORIDE EXPORT PROTEIN 1-RELATED"/>
    <property type="match status" value="1"/>
</dbReference>
<keyword evidence="10" id="KW-0813">Transport</keyword>
<feature type="transmembrane region" description="Helical" evidence="10">
    <location>
        <begin position="63"/>
        <end position="86"/>
    </location>
</feature>
<comment type="activity regulation">
    <text evidence="10">Na(+) is not transported, but it plays an essential structural role and its presence is essential for fluoride channel function.</text>
</comment>